<evidence type="ECO:0000256" key="1">
    <source>
        <dbReference type="SAM" id="MobiDB-lite"/>
    </source>
</evidence>
<gene>
    <name evidence="2" type="ORF">PCOR1329_LOCUS75556</name>
</gene>
<comment type="caution">
    <text evidence="2">The sequence shown here is derived from an EMBL/GenBank/DDBJ whole genome shotgun (WGS) entry which is preliminary data.</text>
</comment>
<organism evidence="2 3">
    <name type="scientific">Prorocentrum cordatum</name>
    <dbReference type="NCBI Taxonomy" id="2364126"/>
    <lineage>
        <taxon>Eukaryota</taxon>
        <taxon>Sar</taxon>
        <taxon>Alveolata</taxon>
        <taxon>Dinophyceae</taxon>
        <taxon>Prorocentrales</taxon>
        <taxon>Prorocentraceae</taxon>
        <taxon>Prorocentrum</taxon>
    </lineage>
</organism>
<keyword evidence="3" id="KW-1185">Reference proteome</keyword>
<proteinExistence type="predicted"/>
<feature type="region of interest" description="Disordered" evidence="1">
    <location>
        <begin position="166"/>
        <end position="190"/>
    </location>
</feature>
<dbReference type="EMBL" id="CAUYUJ010020319">
    <property type="protein sequence ID" value="CAK0897331.1"/>
    <property type="molecule type" value="Genomic_DNA"/>
</dbReference>
<name>A0ABN9XH58_9DINO</name>
<accession>A0ABN9XH58</accession>
<dbReference type="Proteomes" id="UP001189429">
    <property type="component" value="Unassembled WGS sequence"/>
</dbReference>
<evidence type="ECO:0000313" key="3">
    <source>
        <dbReference type="Proteomes" id="UP001189429"/>
    </source>
</evidence>
<feature type="compositionally biased region" description="Basic and acidic residues" evidence="1">
    <location>
        <begin position="34"/>
        <end position="53"/>
    </location>
</feature>
<evidence type="ECO:0000313" key="2">
    <source>
        <dbReference type="EMBL" id="CAK0897331.1"/>
    </source>
</evidence>
<reference evidence="2" key="1">
    <citation type="submission" date="2023-10" db="EMBL/GenBank/DDBJ databases">
        <authorList>
            <person name="Chen Y."/>
            <person name="Shah S."/>
            <person name="Dougan E. K."/>
            <person name="Thang M."/>
            <person name="Chan C."/>
        </authorList>
    </citation>
    <scope>NUCLEOTIDE SEQUENCE [LARGE SCALE GENOMIC DNA]</scope>
</reference>
<feature type="region of interest" description="Disordered" evidence="1">
    <location>
        <begin position="19"/>
        <end position="57"/>
    </location>
</feature>
<sequence>MQALIGEVAQDGIGSPVRMKVKIGAPAKRRKPKEPHFEDGDKENIENLKESHDRRGKQHELGGVVAMAEGVLQDSKRQDKFNGGGKDKIEDGVKVLVGGAATFCEEREAKRKEQEGTVKHCTMFKGSGDSTALADVVPLGRTVLRAAALPLARARPSAAEAAAAQARLPSRQVEGSEQKAAVGSDGLGEPLRAPTPLMAEGATLRGHAARGGVLGRGRGRAAGTGAAPGGVAALLCCCGCGGDPA</sequence>
<protein>
    <submittedName>
        <fullName evidence="2">Uncharacterized protein</fullName>
    </submittedName>
</protein>